<organism evidence="2 3">
    <name type="scientific">Lactobacillus helveticus</name>
    <name type="common">Lactobacillus suntoryeus</name>
    <dbReference type="NCBI Taxonomy" id="1587"/>
    <lineage>
        <taxon>Bacteria</taxon>
        <taxon>Bacillati</taxon>
        <taxon>Bacillota</taxon>
        <taxon>Bacilli</taxon>
        <taxon>Lactobacillales</taxon>
        <taxon>Lactobacillaceae</taxon>
        <taxon>Lactobacillus</taxon>
    </lineage>
</organism>
<evidence type="ECO:0000256" key="1">
    <source>
        <dbReference type="SAM" id="Coils"/>
    </source>
</evidence>
<evidence type="ECO:0000313" key="3">
    <source>
        <dbReference type="Proteomes" id="UP000234562"/>
    </source>
</evidence>
<evidence type="ECO:0000313" key="2">
    <source>
        <dbReference type="EMBL" id="AUI74634.1"/>
    </source>
</evidence>
<name>A0AAU8XUX3_LACHE</name>
<feature type="coiled-coil region" evidence="1">
    <location>
        <begin position="12"/>
        <end position="39"/>
    </location>
</feature>
<sequence>MYKTKKYGVVSCKEENIILANLERDFERKKRKKNEFTRCNQNSKPIKLPQTIIHVNFKTGYKN</sequence>
<evidence type="ECO:0008006" key="4">
    <source>
        <dbReference type="Google" id="ProtNLM"/>
    </source>
</evidence>
<dbReference type="Proteomes" id="UP000234562">
    <property type="component" value="Chromosome"/>
</dbReference>
<dbReference type="EMBL" id="CP015496">
    <property type="protein sequence ID" value="AUI74634.1"/>
    <property type="molecule type" value="Genomic_DNA"/>
</dbReference>
<protein>
    <recommendedName>
        <fullName evidence="4">Transposase</fullName>
    </recommendedName>
</protein>
<proteinExistence type="predicted"/>
<keyword evidence="1" id="KW-0175">Coiled coil</keyword>
<dbReference type="AlphaFoldDB" id="A0AAU8XUX3"/>
<reference evidence="3" key="1">
    <citation type="submission" date="2016-05" db="EMBL/GenBank/DDBJ databases">
        <title>Genome sequence of Lactobacillus helveticus FAM8105.</title>
        <authorList>
            <person name="Ahrens C."/>
            <person name="Schmid M."/>
        </authorList>
    </citation>
    <scope>NUCLEOTIDE SEQUENCE [LARGE SCALE GENOMIC DNA]</scope>
    <source>
        <strain evidence="3">FAM8105</strain>
    </source>
</reference>
<gene>
    <name evidence="2" type="ORF">Lh8105_07565</name>
</gene>
<accession>A0AAU8XUX3</accession>